<dbReference type="Pfam" id="PF01075">
    <property type="entry name" value="Glyco_transf_9"/>
    <property type="match status" value="1"/>
</dbReference>
<proteinExistence type="inferred from homology"/>
<dbReference type="RefSeq" id="WP_145254715.1">
    <property type="nucleotide sequence ID" value="NZ_CP036279.1"/>
</dbReference>
<dbReference type="Proteomes" id="UP000317093">
    <property type="component" value="Chromosome"/>
</dbReference>
<dbReference type="EC" id="2.4.99.24" evidence="4"/>
<dbReference type="SUPFAM" id="SSF53756">
    <property type="entry name" value="UDP-Glycosyltransferase/glycogen phosphorylase"/>
    <property type="match status" value="1"/>
</dbReference>
<sequence length="351" mass="39286">MKILVFCPNWIGDVVMATPTLRSLHNHFPDAHLAGVMRPYVAEVLAGNPRLDATILCDRRSSDLTHRPLEVTRRLRREGFDLAVLLTNSFRSALLAWLGGAKRRVGYGRDGRWFLLNDRISAGSPFARRRPSPVIDYYLRIAEHVGAPSDGYQMDLYTTEADEAAADDLWRRHELSDQEVVALNPGAAFGPAKRWPSHYFSELARRLVDERGVKVLVLCGPKERGFARFITDASFRPRQVRSLADEPVSIGLTKALIRRSRLLVSTDSGPRHFAAAFGVPVVSLFGPTHIEWTETYFEKETTLQKKLSCGPCQQRVCPLGHHRCMQELAVEEVFVAALKRLNEGDASTAAA</sequence>
<reference evidence="6 7" key="1">
    <citation type="submission" date="2019-02" db="EMBL/GenBank/DDBJ databases">
        <title>Deep-cultivation of Planctomycetes and their phenomic and genomic characterization uncovers novel biology.</title>
        <authorList>
            <person name="Wiegand S."/>
            <person name="Jogler M."/>
            <person name="Boedeker C."/>
            <person name="Pinto D."/>
            <person name="Vollmers J."/>
            <person name="Rivas-Marin E."/>
            <person name="Kohn T."/>
            <person name="Peeters S.H."/>
            <person name="Heuer A."/>
            <person name="Rast P."/>
            <person name="Oberbeckmann S."/>
            <person name="Bunk B."/>
            <person name="Jeske O."/>
            <person name="Meyerdierks A."/>
            <person name="Storesund J.E."/>
            <person name="Kallscheuer N."/>
            <person name="Luecker S."/>
            <person name="Lage O.M."/>
            <person name="Pohl T."/>
            <person name="Merkel B.J."/>
            <person name="Hornburger P."/>
            <person name="Mueller R.-W."/>
            <person name="Bruemmer F."/>
            <person name="Labrenz M."/>
            <person name="Spormann A.M."/>
            <person name="Op den Camp H."/>
            <person name="Overmann J."/>
            <person name="Amann R."/>
            <person name="Jetten M.S.M."/>
            <person name="Mascher T."/>
            <person name="Medema M.H."/>
            <person name="Devos D.P."/>
            <person name="Kaster A.-K."/>
            <person name="Ovreas L."/>
            <person name="Rohde M."/>
            <person name="Galperin M.Y."/>
            <person name="Jogler C."/>
        </authorList>
    </citation>
    <scope>NUCLEOTIDE SEQUENCE [LARGE SCALE GENOMIC DNA]</scope>
    <source>
        <strain evidence="6 7">Pan216</strain>
    </source>
</reference>
<dbReference type="KEGG" id="knv:Pan216_06570"/>
<gene>
    <name evidence="6" type="primary">rfaF_1</name>
    <name evidence="6" type="ORF">Pan216_06570</name>
</gene>
<keyword evidence="2 6" id="KW-0808">Transferase</keyword>
<dbReference type="EMBL" id="CP036279">
    <property type="protein sequence ID" value="QDU59824.1"/>
    <property type="molecule type" value="Genomic_DNA"/>
</dbReference>
<dbReference type="GO" id="GO:0005829">
    <property type="term" value="C:cytosol"/>
    <property type="evidence" value="ECO:0007669"/>
    <property type="project" value="TreeGrafter"/>
</dbReference>
<accession>A0A518AYM4</accession>
<dbReference type="GO" id="GO:0009244">
    <property type="term" value="P:lipopolysaccharide core region biosynthetic process"/>
    <property type="evidence" value="ECO:0007669"/>
    <property type="project" value="TreeGrafter"/>
</dbReference>
<evidence type="ECO:0000256" key="2">
    <source>
        <dbReference type="ARBA" id="ARBA00022679"/>
    </source>
</evidence>
<evidence type="ECO:0000256" key="1">
    <source>
        <dbReference type="ARBA" id="ARBA00022676"/>
    </source>
</evidence>
<dbReference type="AlphaFoldDB" id="A0A518AYM4"/>
<dbReference type="CDD" id="cd03789">
    <property type="entry name" value="GT9_LPS_heptosyltransferase"/>
    <property type="match status" value="1"/>
</dbReference>
<dbReference type="NCBIfam" id="TIGR02195">
    <property type="entry name" value="heptsyl_trn_II"/>
    <property type="match status" value="1"/>
</dbReference>
<evidence type="ECO:0000313" key="7">
    <source>
        <dbReference type="Proteomes" id="UP000317093"/>
    </source>
</evidence>
<dbReference type="GO" id="GO:0008713">
    <property type="term" value="F:ADP-heptose-lipopolysaccharide heptosyltransferase activity"/>
    <property type="evidence" value="ECO:0007669"/>
    <property type="project" value="UniProtKB-EC"/>
</dbReference>
<dbReference type="InterPro" id="IPR002201">
    <property type="entry name" value="Glyco_trans_9"/>
</dbReference>
<comment type="similarity">
    <text evidence="3">Belongs to the glycosyltransferase 9 family.</text>
</comment>
<comment type="catalytic activity">
    <reaction evidence="5">
        <text>an L-alpha-D-Hep-(1-&gt;5)-[alpha-Kdo-(2-&gt;4)]-alpha-Kdo-(2-&gt;6)-lipid A + ADP-L-glycero-beta-D-manno-heptose = an L-alpha-D-Hep-(1-&gt;3)-L-alpha-D-Hep-(1-&gt;5)-[alpha-Kdo-(2-&gt;4)]-alpha-Kdo-(2-&gt;6)-lipid A + ADP + H(+)</text>
        <dbReference type="Rhea" id="RHEA:74071"/>
        <dbReference type="ChEBI" id="CHEBI:15378"/>
        <dbReference type="ChEBI" id="CHEBI:61506"/>
        <dbReference type="ChEBI" id="CHEBI:193068"/>
        <dbReference type="ChEBI" id="CHEBI:193069"/>
        <dbReference type="ChEBI" id="CHEBI:456216"/>
        <dbReference type="EC" id="2.4.99.24"/>
    </reaction>
</comment>
<dbReference type="PANTHER" id="PTHR30160:SF7">
    <property type="entry name" value="ADP-HEPTOSE--LPS HEPTOSYLTRANSFERASE 2"/>
    <property type="match status" value="1"/>
</dbReference>
<protein>
    <recommendedName>
        <fullName evidence="4">lipopolysaccharide heptosyltransferase II</fullName>
        <ecNumber evidence="4">2.4.99.24</ecNumber>
    </recommendedName>
</protein>
<evidence type="ECO:0000313" key="6">
    <source>
        <dbReference type="EMBL" id="QDU59824.1"/>
    </source>
</evidence>
<keyword evidence="1" id="KW-0328">Glycosyltransferase</keyword>
<dbReference type="Gene3D" id="3.40.50.2000">
    <property type="entry name" value="Glycogen Phosphorylase B"/>
    <property type="match status" value="2"/>
</dbReference>
<dbReference type="InterPro" id="IPR051199">
    <property type="entry name" value="LPS_LOS_Heptosyltrfase"/>
</dbReference>
<organism evidence="6 7">
    <name type="scientific">Kolteria novifilia</name>
    <dbReference type="NCBI Taxonomy" id="2527975"/>
    <lineage>
        <taxon>Bacteria</taxon>
        <taxon>Pseudomonadati</taxon>
        <taxon>Planctomycetota</taxon>
        <taxon>Planctomycetia</taxon>
        <taxon>Kolteriales</taxon>
        <taxon>Kolteriaceae</taxon>
        <taxon>Kolteria</taxon>
    </lineage>
</organism>
<evidence type="ECO:0000256" key="4">
    <source>
        <dbReference type="ARBA" id="ARBA00044042"/>
    </source>
</evidence>
<dbReference type="InterPro" id="IPR011910">
    <property type="entry name" value="RfaF"/>
</dbReference>
<dbReference type="PANTHER" id="PTHR30160">
    <property type="entry name" value="TETRAACYLDISACCHARIDE 4'-KINASE-RELATED"/>
    <property type="match status" value="1"/>
</dbReference>
<keyword evidence="7" id="KW-1185">Reference proteome</keyword>
<evidence type="ECO:0000256" key="3">
    <source>
        <dbReference type="ARBA" id="ARBA00043995"/>
    </source>
</evidence>
<evidence type="ECO:0000256" key="5">
    <source>
        <dbReference type="ARBA" id="ARBA00047503"/>
    </source>
</evidence>
<name>A0A518AYM4_9BACT</name>
<dbReference type="OrthoDB" id="9768048at2"/>